<dbReference type="OrthoDB" id="7061317at2"/>
<proteinExistence type="predicted"/>
<name>A0A6I3WI49_9PSED</name>
<comment type="caution">
    <text evidence="1">The sequence shown here is derived from an EMBL/GenBank/DDBJ whole genome shotgun (WGS) entry which is preliminary data.</text>
</comment>
<organism evidence="1 2">
    <name type="scientific">Pseudomonas spelaei</name>
    <dbReference type="NCBI Taxonomy" id="1055469"/>
    <lineage>
        <taxon>Bacteria</taxon>
        <taxon>Pseudomonadati</taxon>
        <taxon>Pseudomonadota</taxon>
        <taxon>Gammaproteobacteria</taxon>
        <taxon>Pseudomonadales</taxon>
        <taxon>Pseudomonadaceae</taxon>
        <taxon>Pseudomonas</taxon>
    </lineage>
</organism>
<evidence type="ECO:0000313" key="2">
    <source>
        <dbReference type="Proteomes" id="UP000438196"/>
    </source>
</evidence>
<sequence>MSYHVELGWKIFSSLSPQGIEKTRLANPLFNIKGASSFLRTLGGNPRVPYAPTTLEPTKNFHHALRSSKSELGVEGKQFTFTVFFEQVQQRLQVTVSLRRYLSCICASVKVQAFDVECLATIAGLQDIKSHHGLFKFVSEILAITTTGTASIKKLSAPPKIFPAIQIMNLGSEAEDTLHRLVEILTRHTIEESDIVDSVIQKNKIHRIDKTLVLIDRQGVLSYLPPHCSTNQIEGNIQRFKNASSLMEFACAIKRDLKSDFISGKIIEPIINDAKYFLPDSISAQRMWGLLTSEFSIRHELEQGNELNLTPISENISAHESSSPQPKQVVFQFISNDQYNVTGQVGAIGPNAQAVNNTFTQVLQQAACGLDLPALATELAILRNSMRNQATEIEHDQAVASIGAAESSAKKQDGAGALEHLKSAGKWAFDVATNIGTNVAAKAIQTAIDL</sequence>
<protein>
    <submittedName>
        <fullName evidence="1">Uncharacterized protein</fullName>
    </submittedName>
</protein>
<accession>A0A6I3WI49</accession>
<dbReference type="RefSeq" id="WP_155586025.1">
    <property type="nucleotide sequence ID" value="NZ_JBHSTH010000040.1"/>
</dbReference>
<dbReference type="EMBL" id="WNNK01000034">
    <property type="protein sequence ID" value="MUF07901.1"/>
    <property type="molecule type" value="Genomic_DNA"/>
</dbReference>
<evidence type="ECO:0000313" key="1">
    <source>
        <dbReference type="EMBL" id="MUF07901.1"/>
    </source>
</evidence>
<gene>
    <name evidence="1" type="ORF">GNF76_26505</name>
</gene>
<dbReference type="AlphaFoldDB" id="A0A6I3WI49"/>
<keyword evidence="2" id="KW-1185">Reference proteome</keyword>
<reference evidence="1 2" key="1">
    <citation type="submission" date="2019-11" db="EMBL/GenBank/DDBJ databases">
        <title>Pseudomonas karstica sp. nov. and Pseudomonas spelaei sp. nov. from karst caves.</title>
        <authorList>
            <person name="Zeman M."/>
        </authorList>
    </citation>
    <scope>NUCLEOTIDE SEQUENCE [LARGE SCALE GENOMIC DNA]</scope>
    <source>
        <strain evidence="1 2">CCM 7893</strain>
    </source>
</reference>
<dbReference type="Proteomes" id="UP000438196">
    <property type="component" value="Unassembled WGS sequence"/>
</dbReference>